<dbReference type="EnsemblPlants" id="OBART12G03230.1">
    <property type="protein sequence ID" value="OBART12G03230.1"/>
    <property type="gene ID" value="OBART12G03230"/>
</dbReference>
<feature type="region of interest" description="Disordered" evidence="1">
    <location>
        <begin position="24"/>
        <end position="59"/>
    </location>
</feature>
<dbReference type="eggNOG" id="ENOG502S17J">
    <property type="taxonomic scope" value="Eukaryota"/>
</dbReference>
<evidence type="ECO:0000313" key="2">
    <source>
        <dbReference type="EnsemblPlants" id="OBART12G03230.1"/>
    </source>
</evidence>
<evidence type="ECO:0000256" key="1">
    <source>
        <dbReference type="SAM" id="MobiDB-lite"/>
    </source>
</evidence>
<dbReference type="Proteomes" id="UP000026960">
    <property type="component" value="Chromosome 12"/>
</dbReference>
<dbReference type="HOGENOM" id="CLU_135250_0_0_1"/>
<organism evidence="2">
    <name type="scientific">Oryza barthii</name>
    <dbReference type="NCBI Taxonomy" id="65489"/>
    <lineage>
        <taxon>Eukaryota</taxon>
        <taxon>Viridiplantae</taxon>
        <taxon>Streptophyta</taxon>
        <taxon>Embryophyta</taxon>
        <taxon>Tracheophyta</taxon>
        <taxon>Spermatophyta</taxon>
        <taxon>Magnoliopsida</taxon>
        <taxon>Liliopsida</taxon>
        <taxon>Poales</taxon>
        <taxon>Poaceae</taxon>
        <taxon>BOP clade</taxon>
        <taxon>Oryzoideae</taxon>
        <taxon>Oryzeae</taxon>
        <taxon>Oryzinae</taxon>
        <taxon>Oryza</taxon>
    </lineage>
</organism>
<dbReference type="PANTHER" id="PTHR33148:SF46">
    <property type="entry name" value="EMB|CAB85509.1"/>
    <property type="match status" value="1"/>
</dbReference>
<dbReference type="Gramene" id="OBART12G03230.1">
    <property type="protein sequence ID" value="OBART12G03230.1"/>
    <property type="gene ID" value="OBART12G03230"/>
</dbReference>
<protein>
    <submittedName>
        <fullName evidence="2">Uncharacterized protein</fullName>
    </submittedName>
</protein>
<sequence length="129" mass="14088">MGNCMVIQDRNREIKIMSMDVNGEILKLPPPPPPLNGVSSDDDDEALRPATADMADDPPGGAVVRVKLVVRKQELKKMLLHNDAAAISLNDMVSLMQKQAEADELLHQQESCGSVWQPTLQSIPEGSVF</sequence>
<dbReference type="AlphaFoldDB" id="A0A0D3HRJ7"/>
<dbReference type="PANTHER" id="PTHR33148">
    <property type="entry name" value="PLASTID MOVEMENT IMPAIRED PROTEIN-RELATED"/>
    <property type="match status" value="1"/>
</dbReference>
<evidence type="ECO:0000313" key="3">
    <source>
        <dbReference type="Proteomes" id="UP000026960"/>
    </source>
</evidence>
<dbReference type="PaxDb" id="65489-OBART12G03230.1"/>
<keyword evidence="3" id="KW-1185">Reference proteome</keyword>
<accession>A0A0D3HRJ7</accession>
<reference evidence="2" key="1">
    <citation type="journal article" date="2009" name="Rice">
        <title>De Novo Next Generation Sequencing of Plant Genomes.</title>
        <authorList>
            <person name="Rounsley S."/>
            <person name="Marri P.R."/>
            <person name="Yu Y."/>
            <person name="He R."/>
            <person name="Sisneros N."/>
            <person name="Goicoechea J.L."/>
            <person name="Lee S.J."/>
            <person name="Angelova A."/>
            <person name="Kudrna D."/>
            <person name="Luo M."/>
            <person name="Affourtit J."/>
            <person name="Desany B."/>
            <person name="Knight J."/>
            <person name="Niazi F."/>
            <person name="Egholm M."/>
            <person name="Wing R.A."/>
        </authorList>
    </citation>
    <scope>NUCLEOTIDE SEQUENCE [LARGE SCALE GENOMIC DNA]</scope>
    <source>
        <strain evidence="2">cv. IRGC 105608</strain>
    </source>
</reference>
<reference evidence="2" key="2">
    <citation type="submission" date="2015-03" db="UniProtKB">
        <authorList>
            <consortium name="EnsemblPlants"/>
        </authorList>
    </citation>
    <scope>IDENTIFICATION</scope>
</reference>
<name>A0A0D3HRJ7_9ORYZ</name>
<proteinExistence type="predicted"/>